<evidence type="ECO:0000313" key="7">
    <source>
        <dbReference type="Proteomes" id="UP000027222"/>
    </source>
</evidence>
<feature type="signal peptide" evidence="4">
    <location>
        <begin position="1"/>
        <end position="20"/>
    </location>
</feature>
<keyword evidence="7" id="KW-1185">Reference proteome</keyword>
<dbReference type="PROSITE" id="PS00562">
    <property type="entry name" value="CBM1_1"/>
    <property type="match status" value="1"/>
</dbReference>
<dbReference type="CDD" id="cd01846">
    <property type="entry name" value="fatty_acyltransferase_like"/>
    <property type="match status" value="1"/>
</dbReference>
<feature type="chain" id="PRO_5001648393" description="CBM1 domain-containing protein" evidence="4">
    <location>
        <begin position="21"/>
        <end position="360"/>
    </location>
</feature>
<dbReference type="Pfam" id="PF00657">
    <property type="entry name" value="Lipase_GDSL"/>
    <property type="match status" value="1"/>
</dbReference>
<dbReference type="SUPFAM" id="SSF57180">
    <property type="entry name" value="Cellulose-binding domain"/>
    <property type="match status" value="1"/>
</dbReference>
<dbReference type="GO" id="GO:0005576">
    <property type="term" value="C:extracellular region"/>
    <property type="evidence" value="ECO:0007669"/>
    <property type="project" value="InterPro"/>
</dbReference>
<dbReference type="EMBL" id="KL142400">
    <property type="protein sequence ID" value="KDR69860.1"/>
    <property type="molecule type" value="Genomic_DNA"/>
</dbReference>
<evidence type="ECO:0000256" key="1">
    <source>
        <dbReference type="ARBA" id="ARBA00022729"/>
    </source>
</evidence>
<dbReference type="HOGENOM" id="CLU_015101_4_2_1"/>
<dbReference type="GO" id="GO:0016788">
    <property type="term" value="F:hydrolase activity, acting on ester bonds"/>
    <property type="evidence" value="ECO:0007669"/>
    <property type="project" value="InterPro"/>
</dbReference>
<feature type="domain" description="CBM1" evidence="5">
    <location>
        <begin position="20"/>
        <end position="56"/>
    </location>
</feature>
<evidence type="ECO:0000259" key="5">
    <source>
        <dbReference type="PROSITE" id="PS51164"/>
    </source>
</evidence>
<dbReference type="PANTHER" id="PTHR45648:SF22">
    <property type="entry name" value="GDSL LIPASE_ACYLHYDROLASE FAMILY PROTEIN (AFU_ORTHOLOGUE AFUA_4G14700)"/>
    <property type="match status" value="1"/>
</dbReference>
<dbReference type="OrthoDB" id="1600564at2759"/>
<dbReference type="STRING" id="685588.A0A067SFZ8"/>
<evidence type="ECO:0000256" key="3">
    <source>
        <dbReference type="SAM" id="MobiDB-lite"/>
    </source>
</evidence>
<dbReference type="Proteomes" id="UP000027222">
    <property type="component" value="Unassembled WGS sequence"/>
</dbReference>
<accession>A0A067SFZ8</accession>
<gene>
    <name evidence="6" type="ORF">GALMADRAFT_912633</name>
</gene>
<protein>
    <recommendedName>
        <fullName evidence="5">CBM1 domain-containing protein</fullName>
    </recommendedName>
</protein>
<dbReference type="InterPro" id="IPR036514">
    <property type="entry name" value="SGNH_hydro_sf"/>
</dbReference>
<keyword evidence="1 4" id="KW-0732">Signal</keyword>
<dbReference type="PANTHER" id="PTHR45648">
    <property type="entry name" value="GDSL LIPASE/ACYLHYDROLASE FAMILY PROTEIN (AFU_ORTHOLOGUE AFUA_4G14700)"/>
    <property type="match status" value="1"/>
</dbReference>
<name>A0A067SFZ8_GALM3</name>
<dbReference type="GO" id="GO:0030248">
    <property type="term" value="F:cellulose binding"/>
    <property type="evidence" value="ECO:0007669"/>
    <property type="project" value="InterPro"/>
</dbReference>
<dbReference type="InterPro" id="IPR001087">
    <property type="entry name" value="GDSL"/>
</dbReference>
<dbReference type="SMART" id="SM00236">
    <property type="entry name" value="fCBD"/>
    <property type="match status" value="1"/>
</dbReference>
<dbReference type="InterPro" id="IPR000254">
    <property type="entry name" value="CBD"/>
</dbReference>
<sequence>MLRFSSVALAVVALLPYASAQSPIWGQCGGTGWTGPTTCASGSACTFSNPYYSQCLPSSATTTAKTTTTPAKTTTTTSSTPTTTSTTKPNYWFGFGDSYSQTGFDITSTLPNVGNPIGNPPFPGYSATGGSNWVGYLTATYNRSLLFTYNYAYGGATIDASLVTPYEPTVLSLTDQVNEFLNSVASKPASTPWTSANSLFSIWIGVNDIGNSYGSGGDRSAFSDTLLNAYFALVQKLYNAGARNFLFANVPPIDRSPLMLAQSTSAQALEKSVIGTFNTKLAAKISAFQSANSGVKTFLWDSNAQFTTILNSPQTYGFQDATSFGSAANMFWGNNYHPSTYANVFFAQTIGQTVLANTVW</sequence>
<evidence type="ECO:0000256" key="2">
    <source>
        <dbReference type="ARBA" id="ARBA00022801"/>
    </source>
</evidence>
<dbReference type="InterPro" id="IPR051058">
    <property type="entry name" value="GDSL_Est/Lipase"/>
</dbReference>
<keyword evidence="2" id="KW-0378">Hydrolase</keyword>
<dbReference type="Pfam" id="PF00734">
    <property type="entry name" value="CBM_1"/>
    <property type="match status" value="1"/>
</dbReference>
<feature type="region of interest" description="Disordered" evidence="3">
    <location>
        <begin position="62"/>
        <end position="84"/>
    </location>
</feature>
<reference evidence="7" key="1">
    <citation type="journal article" date="2014" name="Proc. Natl. Acad. Sci. U.S.A.">
        <title>Extensive sampling of basidiomycete genomes demonstrates inadequacy of the white-rot/brown-rot paradigm for wood decay fungi.</title>
        <authorList>
            <person name="Riley R."/>
            <person name="Salamov A.A."/>
            <person name="Brown D.W."/>
            <person name="Nagy L.G."/>
            <person name="Floudas D."/>
            <person name="Held B.W."/>
            <person name="Levasseur A."/>
            <person name="Lombard V."/>
            <person name="Morin E."/>
            <person name="Otillar R."/>
            <person name="Lindquist E.A."/>
            <person name="Sun H."/>
            <person name="LaButti K.M."/>
            <person name="Schmutz J."/>
            <person name="Jabbour D."/>
            <person name="Luo H."/>
            <person name="Baker S.E."/>
            <person name="Pisabarro A.G."/>
            <person name="Walton J.D."/>
            <person name="Blanchette R.A."/>
            <person name="Henrissat B."/>
            <person name="Martin F."/>
            <person name="Cullen D."/>
            <person name="Hibbett D.S."/>
            <person name="Grigoriev I.V."/>
        </authorList>
    </citation>
    <scope>NUCLEOTIDE SEQUENCE [LARGE SCALE GENOMIC DNA]</scope>
    <source>
        <strain evidence="7">CBS 339.88</strain>
    </source>
</reference>
<dbReference type="GO" id="GO:0005975">
    <property type="term" value="P:carbohydrate metabolic process"/>
    <property type="evidence" value="ECO:0007669"/>
    <property type="project" value="InterPro"/>
</dbReference>
<dbReference type="Gene3D" id="3.40.50.1110">
    <property type="entry name" value="SGNH hydrolase"/>
    <property type="match status" value="1"/>
</dbReference>
<dbReference type="InterPro" id="IPR035971">
    <property type="entry name" value="CBD_sf"/>
</dbReference>
<dbReference type="SUPFAM" id="SSF52266">
    <property type="entry name" value="SGNH hydrolase"/>
    <property type="match status" value="1"/>
</dbReference>
<evidence type="ECO:0000313" key="6">
    <source>
        <dbReference type="EMBL" id="KDR69860.1"/>
    </source>
</evidence>
<dbReference type="AlphaFoldDB" id="A0A067SFZ8"/>
<organism evidence="6 7">
    <name type="scientific">Galerina marginata (strain CBS 339.88)</name>
    <dbReference type="NCBI Taxonomy" id="685588"/>
    <lineage>
        <taxon>Eukaryota</taxon>
        <taxon>Fungi</taxon>
        <taxon>Dikarya</taxon>
        <taxon>Basidiomycota</taxon>
        <taxon>Agaricomycotina</taxon>
        <taxon>Agaricomycetes</taxon>
        <taxon>Agaricomycetidae</taxon>
        <taxon>Agaricales</taxon>
        <taxon>Agaricineae</taxon>
        <taxon>Strophariaceae</taxon>
        <taxon>Galerina</taxon>
    </lineage>
</organism>
<dbReference type="PROSITE" id="PS51164">
    <property type="entry name" value="CBM1_2"/>
    <property type="match status" value="1"/>
</dbReference>
<proteinExistence type="predicted"/>
<evidence type="ECO:0000256" key="4">
    <source>
        <dbReference type="SAM" id="SignalP"/>
    </source>
</evidence>